<protein>
    <recommendedName>
        <fullName evidence="10">Small ribosomal subunit biogenesis GTPase RsgA</fullName>
        <ecNumber evidence="10">3.6.1.-</ecNumber>
    </recommendedName>
</protein>
<dbReference type="EMBL" id="SHKP01000004">
    <property type="protein sequence ID" value="RZU02923.1"/>
    <property type="molecule type" value="Genomic_DNA"/>
</dbReference>
<evidence type="ECO:0000256" key="9">
    <source>
        <dbReference type="ARBA" id="ARBA00023134"/>
    </source>
</evidence>
<dbReference type="GO" id="GO:0003924">
    <property type="term" value="F:GTPase activity"/>
    <property type="evidence" value="ECO:0007669"/>
    <property type="project" value="UniProtKB-UniRule"/>
</dbReference>
<evidence type="ECO:0000256" key="4">
    <source>
        <dbReference type="ARBA" id="ARBA00022730"/>
    </source>
</evidence>
<keyword evidence="1 10" id="KW-0963">Cytoplasm</keyword>
<dbReference type="EC" id="3.6.1.-" evidence="10"/>
<evidence type="ECO:0000256" key="10">
    <source>
        <dbReference type="HAMAP-Rule" id="MF_01820"/>
    </source>
</evidence>
<comment type="cofactor">
    <cofactor evidence="10">
        <name>Zn(2+)</name>
        <dbReference type="ChEBI" id="CHEBI:29105"/>
    </cofactor>
    <text evidence="10">Binds 1 zinc ion per subunit.</text>
</comment>
<evidence type="ECO:0000256" key="1">
    <source>
        <dbReference type="ARBA" id="ARBA00022490"/>
    </source>
</evidence>
<name>A0A4Q7W1M3_9BURK</name>
<evidence type="ECO:0000256" key="6">
    <source>
        <dbReference type="ARBA" id="ARBA00022801"/>
    </source>
</evidence>
<evidence type="ECO:0000256" key="2">
    <source>
        <dbReference type="ARBA" id="ARBA00022517"/>
    </source>
</evidence>
<evidence type="ECO:0000259" key="12">
    <source>
        <dbReference type="PROSITE" id="PS51721"/>
    </source>
</evidence>
<dbReference type="GO" id="GO:0046872">
    <property type="term" value="F:metal ion binding"/>
    <property type="evidence" value="ECO:0007669"/>
    <property type="project" value="UniProtKB-KW"/>
</dbReference>
<feature type="binding site" evidence="10">
    <location>
        <begin position="172"/>
        <end position="175"/>
    </location>
    <ligand>
        <name>GTP</name>
        <dbReference type="ChEBI" id="CHEBI:37565"/>
    </ligand>
</feature>
<dbReference type="CDD" id="cd01854">
    <property type="entry name" value="YjeQ_EngC"/>
    <property type="match status" value="1"/>
</dbReference>
<sequence length="393" mass="42358">MFEPNDPACRVARNADALRAIGWQPALAAALEALVEDGDHQSLADSGQLLRVSAVFRDSLRLHDGEAELDARLHPRLARQLAEAGTEIATGDWVLASADEHDAAGPLWVELRVPPLTHLVRRDAEGRRHVLASNVDVALLVMGLDLDFNPRRLERYVALVLASGVEPVVVLTKADRVAPDEAARAALVGDEIEALQQRLGPHRGKPISIVAVNGTLPSAAATLAPWLGAGRTLVLLGSSGAGKSTLTNTLLRADGGAPVQRIQAVREHDHRGQHTTTTRTLHRLPGGGCVIDTPGLRALRPDLDEGALAASFADIEALAAQCRFRDCSHADEPGCAVRAAVHPDRLANWRKLLREARRDTMSALERQQLVSVWKARGRQAKVALRLKRGEGER</sequence>
<dbReference type="NCBIfam" id="TIGR00157">
    <property type="entry name" value="ribosome small subunit-dependent GTPase A"/>
    <property type="match status" value="1"/>
</dbReference>
<keyword evidence="6 10" id="KW-0378">Hydrolase</keyword>
<keyword evidence="9 10" id="KW-0342">GTP-binding</keyword>
<evidence type="ECO:0000256" key="3">
    <source>
        <dbReference type="ARBA" id="ARBA00022723"/>
    </source>
</evidence>
<dbReference type="Proteomes" id="UP000293671">
    <property type="component" value="Unassembled WGS sequence"/>
</dbReference>
<dbReference type="GO" id="GO:0042274">
    <property type="term" value="P:ribosomal small subunit biogenesis"/>
    <property type="evidence" value="ECO:0007669"/>
    <property type="project" value="UniProtKB-UniRule"/>
</dbReference>
<dbReference type="Gene3D" id="3.40.50.300">
    <property type="entry name" value="P-loop containing nucleotide triphosphate hydrolases"/>
    <property type="match status" value="1"/>
</dbReference>
<keyword evidence="8 10" id="KW-0694">RNA-binding</keyword>
<dbReference type="InterPro" id="IPR027417">
    <property type="entry name" value="P-loop_NTPase"/>
</dbReference>
<evidence type="ECO:0000313" key="14">
    <source>
        <dbReference type="Proteomes" id="UP000293671"/>
    </source>
</evidence>
<keyword evidence="5 10" id="KW-0547">Nucleotide-binding</keyword>
<proteinExistence type="inferred from homology"/>
<dbReference type="Gene3D" id="1.10.40.50">
    <property type="entry name" value="Probable gtpase engc, domain 3"/>
    <property type="match status" value="1"/>
</dbReference>
<feature type="binding site" evidence="10">
    <location>
        <position position="329"/>
    </location>
    <ligand>
        <name>Zn(2+)</name>
        <dbReference type="ChEBI" id="CHEBI:29105"/>
    </ligand>
</feature>
<dbReference type="PROSITE" id="PS51721">
    <property type="entry name" value="G_CP"/>
    <property type="match status" value="1"/>
</dbReference>
<keyword evidence="14" id="KW-1185">Reference proteome</keyword>
<dbReference type="SUPFAM" id="SSF52540">
    <property type="entry name" value="P-loop containing nucleoside triphosphate hydrolases"/>
    <property type="match status" value="1"/>
</dbReference>
<feature type="domain" description="EngC GTPase" evidence="11">
    <location>
        <begin position="133"/>
        <end position="297"/>
    </location>
</feature>
<dbReference type="PANTHER" id="PTHR32120">
    <property type="entry name" value="SMALL RIBOSOMAL SUBUNIT BIOGENESIS GTPASE RSGA"/>
    <property type="match status" value="1"/>
</dbReference>
<comment type="subunit">
    <text evidence="10">Monomer. Associates with 30S ribosomal subunit, binds 16S rRNA.</text>
</comment>
<comment type="subcellular location">
    <subcellularLocation>
        <location evidence="10">Cytoplasm</location>
    </subcellularLocation>
</comment>
<dbReference type="InterPro" id="IPR010914">
    <property type="entry name" value="RsgA_GTPase_dom"/>
</dbReference>
<evidence type="ECO:0000256" key="8">
    <source>
        <dbReference type="ARBA" id="ARBA00022884"/>
    </source>
</evidence>
<dbReference type="InterPro" id="IPR030378">
    <property type="entry name" value="G_CP_dom"/>
</dbReference>
<dbReference type="OrthoDB" id="9809485at2"/>
<accession>A0A4Q7W1M3</accession>
<keyword evidence="2 10" id="KW-0690">Ribosome biogenesis</keyword>
<gene>
    <name evidence="10" type="primary">rsgA</name>
    <name evidence="13" type="ORF">EV670_0954</name>
</gene>
<feature type="binding site" evidence="10">
    <location>
        <position position="322"/>
    </location>
    <ligand>
        <name>Zn(2+)</name>
        <dbReference type="ChEBI" id="CHEBI:29105"/>
    </ligand>
</feature>
<feature type="binding site" evidence="10">
    <location>
        <position position="327"/>
    </location>
    <ligand>
        <name>Zn(2+)</name>
        <dbReference type="ChEBI" id="CHEBI:29105"/>
    </ligand>
</feature>
<dbReference type="Pfam" id="PF03193">
    <property type="entry name" value="RsgA_GTPase"/>
    <property type="match status" value="1"/>
</dbReference>
<dbReference type="GO" id="GO:0005737">
    <property type="term" value="C:cytoplasm"/>
    <property type="evidence" value="ECO:0007669"/>
    <property type="project" value="UniProtKB-SubCell"/>
</dbReference>
<reference evidence="13 14" key="1">
    <citation type="submission" date="2019-02" db="EMBL/GenBank/DDBJ databases">
        <title>Genomic Encyclopedia of Type Strains, Phase IV (KMG-IV): sequencing the most valuable type-strain genomes for metagenomic binning, comparative biology and taxonomic classification.</title>
        <authorList>
            <person name="Goeker M."/>
        </authorList>
    </citation>
    <scope>NUCLEOTIDE SEQUENCE [LARGE SCALE GENOMIC DNA]</scope>
    <source>
        <strain evidence="13 14">DSM 19570</strain>
    </source>
</reference>
<feature type="binding site" evidence="10">
    <location>
        <begin position="237"/>
        <end position="245"/>
    </location>
    <ligand>
        <name>GTP</name>
        <dbReference type="ChEBI" id="CHEBI:37565"/>
    </ligand>
</feature>
<feature type="binding site" evidence="10">
    <location>
        <position position="335"/>
    </location>
    <ligand>
        <name>Zn(2+)</name>
        <dbReference type="ChEBI" id="CHEBI:29105"/>
    </ligand>
</feature>
<dbReference type="RefSeq" id="WP_130430638.1">
    <property type="nucleotide sequence ID" value="NZ_SHKP01000004.1"/>
</dbReference>
<organism evidence="13 14">
    <name type="scientific">Rivibacter subsaxonicus</name>
    <dbReference type="NCBI Taxonomy" id="457575"/>
    <lineage>
        <taxon>Bacteria</taxon>
        <taxon>Pseudomonadati</taxon>
        <taxon>Pseudomonadota</taxon>
        <taxon>Betaproteobacteria</taxon>
        <taxon>Burkholderiales</taxon>
        <taxon>Rivibacter</taxon>
    </lineage>
</organism>
<dbReference type="HAMAP" id="MF_01820">
    <property type="entry name" value="GTPase_RsgA"/>
    <property type="match status" value="1"/>
</dbReference>
<comment type="caution">
    <text evidence="13">The sequence shown here is derived from an EMBL/GenBank/DDBJ whole genome shotgun (WGS) entry which is preliminary data.</text>
</comment>
<evidence type="ECO:0000259" key="11">
    <source>
        <dbReference type="PROSITE" id="PS50936"/>
    </source>
</evidence>
<evidence type="ECO:0000256" key="5">
    <source>
        <dbReference type="ARBA" id="ARBA00022741"/>
    </source>
</evidence>
<dbReference type="AlphaFoldDB" id="A0A4Q7W1M3"/>
<dbReference type="PANTHER" id="PTHR32120:SF10">
    <property type="entry name" value="SMALL RIBOSOMAL SUBUNIT BIOGENESIS GTPASE RSGA"/>
    <property type="match status" value="1"/>
</dbReference>
<feature type="domain" description="CP-type G" evidence="12">
    <location>
        <begin position="123"/>
        <end position="299"/>
    </location>
</feature>
<dbReference type="GO" id="GO:0005525">
    <property type="term" value="F:GTP binding"/>
    <property type="evidence" value="ECO:0007669"/>
    <property type="project" value="UniProtKB-UniRule"/>
</dbReference>
<keyword evidence="4 10" id="KW-0699">rRNA-binding</keyword>
<evidence type="ECO:0000313" key="13">
    <source>
        <dbReference type="EMBL" id="RZU02923.1"/>
    </source>
</evidence>
<dbReference type="GO" id="GO:0019843">
    <property type="term" value="F:rRNA binding"/>
    <property type="evidence" value="ECO:0007669"/>
    <property type="project" value="UniProtKB-KW"/>
</dbReference>
<keyword evidence="3 10" id="KW-0479">Metal-binding</keyword>
<dbReference type="InterPro" id="IPR004881">
    <property type="entry name" value="Ribosome_biogen_GTPase_RsgA"/>
</dbReference>
<keyword evidence="7 10" id="KW-0862">Zinc</keyword>
<evidence type="ECO:0000256" key="7">
    <source>
        <dbReference type="ARBA" id="ARBA00022833"/>
    </source>
</evidence>
<dbReference type="PROSITE" id="PS50936">
    <property type="entry name" value="ENGC_GTPASE"/>
    <property type="match status" value="1"/>
</dbReference>
<comment type="similarity">
    <text evidence="10">Belongs to the TRAFAC class YlqF/YawG GTPase family. RsgA subfamily.</text>
</comment>
<comment type="function">
    <text evidence="10">One of several proteins that assist in the late maturation steps of the functional core of the 30S ribosomal subunit. Helps release RbfA from mature subunits. May play a role in the assembly of ribosomal proteins into the subunit. Circularly permuted GTPase that catalyzes slow GTP hydrolysis, GTPase activity is stimulated by the 30S ribosomal subunit.</text>
</comment>